<gene>
    <name evidence="3" type="ORF">FE257_002143</name>
</gene>
<reference evidence="3" key="1">
    <citation type="journal article" date="2019" name="Beilstein J. Org. Chem.">
        <title>Nanangenines: drimane sesquiterpenoids as the dominant metabolite cohort of a novel Australian fungus, Aspergillus nanangensis.</title>
        <authorList>
            <person name="Lacey H.J."/>
            <person name="Gilchrist C.L.M."/>
            <person name="Crombie A."/>
            <person name="Kalaitzis J.A."/>
            <person name="Vuong D."/>
            <person name="Rutledge P.J."/>
            <person name="Turner P."/>
            <person name="Pitt J.I."/>
            <person name="Lacey E."/>
            <person name="Chooi Y.H."/>
            <person name="Piggott A.M."/>
        </authorList>
    </citation>
    <scope>NUCLEOTIDE SEQUENCE</scope>
    <source>
        <strain evidence="3">MST-FP2251</strain>
    </source>
</reference>
<evidence type="ECO:0000259" key="2">
    <source>
        <dbReference type="Pfam" id="PF09791"/>
    </source>
</evidence>
<dbReference type="AlphaFoldDB" id="A0AAD4CTE1"/>
<feature type="domain" description="Oxidoreductase-like" evidence="2">
    <location>
        <begin position="155"/>
        <end position="199"/>
    </location>
</feature>
<organism evidence="3 4">
    <name type="scientific">Aspergillus nanangensis</name>
    <dbReference type="NCBI Taxonomy" id="2582783"/>
    <lineage>
        <taxon>Eukaryota</taxon>
        <taxon>Fungi</taxon>
        <taxon>Dikarya</taxon>
        <taxon>Ascomycota</taxon>
        <taxon>Pezizomycotina</taxon>
        <taxon>Eurotiomycetes</taxon>
        <taxon>Eurotiomycetidae</taxon>
        <taxon>Eurotiales</taxon>
        <taxon>Aspergillaceae</taxon>
        <taxon>Aspergillus</taxon>
        <taxon>Aspergillus subgen. Circumdati</taxon>
    </lineage>
</organism>
<dbReference type="EMBL" id="VCAU01000013">
    <property type="protein sequence ID" value="KAF9892366.1"/>
    <property type="molecule type" value="Genomic_DNA"/>
</dbReference>
<evidence type="ECO:0000256" key="1">
    <source>
        <dbReference type="SAM" id="MobiDB-lite"/>
    </source>
</evidence>
<feature type="compositionally biased region" description="Polar residues" evidence="1">
    <location>
        <begin position="112"/>
        <end position="122"/>
    </location>
</feature>
<dbReference type="Proteomes" id="UP001194746">
    <property type="component" value="Unassembled WGS sequence"/>
</dbReference>
<feature type="region of interest" description="Disordered" evidence="1">
    <location>
        <begin position="46"/>
        <end position="75"/>
    </location>
</feature>
<dbReference type="PANTHER" id="PTHR21193:SF3">
    <property type="entry name" value="OXIDOREDUCTASE-LIKE DOMAIN-CONTAINING PROTEIN 1"/>
    <property type="match status" value="1"/>
</dbReference>
<feature type="compositionally biased region" description="Polar residues" evidence="1">
    <location>
        <begin position="91"/>
        <end position="102"/>
    </location>
</feature>
<feature type="compositionally biased region" description="Polar residues" evidence="1">
    <location>
        <begin position="47"/>
        <end position="65"/>
    </location>
</feature>
<feature type="compositionally biased region" description="Polar residues" evidence="1">
    <location>
        <begin position="149"/>
        <end position="158"/>
    </location>
</feature>
<proteinExistence type="predicted"/>
<feature type="region of interest" description="Disordered" evidence="1">
    <location>
        <begin position="91"/>
        <end position="168"/>
    </location>
</feature>
<name>A0AAD4CTE1_ASPNN</name>
<dbReference type="InterPro" id="IPR039251">
    <property type="entry name" value="OXLD1"/>
</dbReference>
<dbReference type="PANTHER" id="PTHR21193">
    <property type="entry name" value="OXIDOREDUCTASE-LIKE DOMAIN-CONTAINING PROTEIN 1"/>
    <property type="match status" value="1"/>
</dbReference>
<feature type="region of interest" description="Disordered" evidence="1">
    <location>
        <begin position="197"/>
        <end position="244"/>
    </location>
</feature>
<sequence>MECRFMGAGWSLFQRAGTHLTHSHNLIVQESPGLRVSSRALRRYVASPSTRPTASHHYTTSQEATTPLDDFEPPQAYPLSGYYRDILSMHSTSSHQPTSSRPAPQRSEKPSPATTVEPQSPQDKMAIVFGTRLAGPGRSSRYNPGATPPESTWKTVNGVTIPPRPEEPDNCCMSGCVHCVWDDFRDEMEDWAARLEQAKAKGSSKNKGKETRHGPRSEAASASTSMDDDGGGSEANWPASDEAEDLFASIPVGIREFMKTEKKLKKKHQEDDRV</sequence>
<dbReference type="GO" id="GO:0005739">
    <property type="term" value="C:mitochondrion"/>
    <property type="evidence" value="ECO:0007669"/>
    <property type="project" value="TreeGrafter"/>
</dbReference>
<protein>
    <recommendedName>
        <fullName evidence="2">Oxidoreductase-like domain-containing protein</fullName>
    </recommendedName>
</protein>
<feature type="compositionally biased region" description="Basic and acidic residues" evidence="1">
    <location>
        <begin position="207"/>
        <end position="216"/>
    </location>
</feature>
<dbReference type="InterPro" id="IPR019180">
    <property type="entry name" value="Oxidoreductase-like_N"/>
</dbReference>
<evidence type="ECO:0000313" key="3">
    <source>
        <dbReference type="EMBL" id="KAF9892366.1"/>
    </source>
</evidence>
<comment type="caution">
    <text evidence="3">The sequence shown here is derived from an EMBL/GenBank/DDBJ whole genome shotgun (WGS) entry which is preliminary data.</text>
</comment>
<accession>A0AAD4CTE1</accession>
<keyword evidence="4" id="KW-1185">Reference proteome</keyword>
<evidence type="ECO:0000313" key="4">
    <source>
        <dbReference type="Proteomes" id="UP001194746"/>
    </source>
</evidence>
<reference evidence="3" key="2">
    <citation type="submission" date="2020-02" db="EMBL/GenBank/DDBJ databases">
        <authorList>
            <person name="Gilchrist C.L.M."/>
            <person name="Chooi Y.-H."/>
        </authorList>
    </citation>
    <scope>NUCLEOTIDE SEQUENCE</scope>
    <source>
        <strain evidence="3">MST-FP2251</strain>
    </source>
</reference>
<dbReference type="Pfam" id="PF09791">
    <property type="entry name" value="Oxidored-like"/>
    <property type="match status" value="1"/>
</dbReference>